<dbReference type="EMBL" id="MN448289">
    <property type="protein sequence ID" value="QFG74549.1"/>
    <property type="molecule type" value="Genomic_DNA"/>
</dbReference>
<sequence length="529" mass="62725">MYQEYLKYIKYKIKYLQLKNNVQKGGFEKGDVIKSNDNYHITKIINKLYDKYWELSGNRVQDDMTSWKKIDKTTPVPPGALPEPDDIGNLNKDHYIQDKYTGEILKIIDKEDDIYTLANYRQINKSDIKEHWLYKREDMKLRLQKLFEPTLIVKDPAGDIARCNKIREHCTNKSHDIKVSENKVKPEIDRFFDNCFDLYIMINFNEKDFVNKILIQNIRNKVLNNKKPYENSIHMTLFHAKINNIFLDKVNSGRFKKLINEIITRFKSTFKKLTIFDSDKSISYFGPLNIATNVGNFVKEIDLETKVRHRLACFREKIMKLLDYLNRLDKYNHNNTPPESLDYKDDLNDSWIYFYQKIHNGTDYGEIKAGSPRKKILCGKKIDTQAKCDNIPDCIFDGAKKECYHRQYFYAIYKHSCGYIDKGGVNHYFFKPHITLFNSMDFSINNKKDYTRLLEYSSLDQSSRKNILDNLRIVNFMKKLYKLSDFNFVPYKLNTNKDEISVTIRTTQTRDKNKSVGDKEIIKIRFPSP</sequence>
<evidence type="ECO:0000313" key="1">
    <source>
        <dbReference type="EMBL" id="QFG74549.1"/>
    </source>
</evidence>
<evidence type="ECO:0008006" key="2">
    <source>
        <dbReference type="Google" id="ProtNLM"/>
    </source>
</evidence>
<protein>
    <recommendedName>
        <fullName evidence="2">RNA ligase</fullName>
    </recommendedName>
</protein>
<name>A0A5J6VKZ7_9VIRU</name>
<proteinExistence type="predicted"/>
<reference evidence="1" key="1">
    <citation type="journal article" date="2019" name="Philos. Trans. R. Soc. Lond., B, Biol. Sci.">
        <title>Targeted metagenomic recovery of four divergent viruses reveals shared and distinctive characteristics of giant viruses of marine eukaryotes.</title>
        <authorList>
            <person name="Needham D.M."/>
            <person name="Poirier C."/>
            <person name="Hehenberger E."/>
            <person name="Jimenez V."/>
            <person name="Swalwell J.E."/>
            <person name="Santoro A.E."/>
            <person name="Worden A.Z."/>
        </authorList>
    </citation>
    <scope>NUCLEOTIDE SEQUENCE</scope>
    <source>
        <strain evidence="1">MPacV-611</strain>
    </source>
</reference>
<organism evidence="1">
    <name type="scientific">Megaviridae environmental sample</name>
    <dbReference type="NCBI Taxonomy" id="1737588"/>
    <lineage>
        <taxon>Viruses</taxon>
        <taxon>Varidnaviria</taxon>
        <taxon>Bamfordvirae</taxon>
        <taxon>Nucleocytoviricota</taxon>
        <taxon>Megaviricetes</taxon>
        <taxon>Imitervirales</taxon>
        <taxon>Mimiviridae</taxon>
        <taxon>environmental samples</taxon>
    </lineage>
</organism>
<accession>A0A5J6VKZ7</accession>